<dbReference type="Pfam" id="PF00709">
    <property type="entry name" value="Adenylsucc_synt"/>
    <property type="match status" value="1"/>
</dbReference>
<dbReference type="Gene3D" id="1.10.300.10">
    <property type="entry name" value="Adenylosuccinate Synthetase, subunit A, domain 2"/>
    <property type="match status" value="1"/>
</dbReference>
<dbReference type="InterPro" id="IPR027417">
    <property type="entry name" value="P-loop_NTPase"/>
</dbReference>
<name>A0A7S3PDE3_9STRA</name>
<dbReference type="PANTHER" id="PTHR11846:SF0">
    <property type="entry name" value="ADENYLOSUCCINATE SYNTHETASE"/>
    <property type="match status" value="1"/>
</dbReference>
<evidence type="ECO:0000256" key="1">
    <source>
        <dbReference type="ARBA" id="ARBA00011738"/>
    </source>
</evidence>
<dbReference type="InterPro" id="IPR042109">
    <property type="entry name" value="Adenylosuccinate_synth_dom1"/>
</dbReference>
<feature type="binding site" evidence="9">
    <location>
        <position position="382"/>
    </location>
    <ligand>
        <name>IMP</name>
        <dbReference type="ChEBI" id="CHEBI:58053"/>
    </ligand>
</feature>
<evidence type="ECO:0000256" key="4">
    <source>
        <dbReference type="ARBA" id="ARBA00022741"/>
    </source>
</evidence>
<feature type="binding site" evidence="9">
    <location>
        <position position="120"/>
    </location>
    <ligand>
        <name>Mg(2+)</name>
        <dbReference type="ChEBI" id="CHEBI:18420"/>
    </ligand>
</feature>
<dbReference type="NCBIfam" id="TIGR00184">
    <property type="entry name" value="purA"/>
    <property type="match status" value="1"/>
</dbReference>
<dbReference type="AlphaFoldDB" id="A0A7S3PDE3"/>
<dbReference type="InterPro" id="IPR001114">
    <property type="entry name" value="Adenylosuccinate_synthetase"/>
</dbReference>
<dbReference type="UniPathway" id="UPA00075">
    <property type="reaction ID" value="UER00335"/>
</dbReference>
<comment type="similarity">
    <text evidence="9 11">Belongs to the adenylosuccinate synthetase family.</text>
</comment>
<keyword evidence="6 9" id="KW-0460">Magnesium</keyword>
<feature type="binding site" evidence="9">
    <location>
        <position position="300"/>
    </location>
    <ligand>
        <name>IMP</name>
        <dbReference type="ChEBI" id="CHEBI:58053"/>
    </ligand>
</feature>
<feature type="binding site" evidence="9">
    <location>
        <begin position="410"/>
        <end position="412"/>
    </location>
    <ligand>
        <name>GTP</name>
        <dbReference type="ChEBI" id="CHEBI:37565"/>
    </ligand>
</feature>
<feature type="binding site" evidence="9">
    <location>
        <position position="209"/>
    </location>
    <ligand>
        <name>IMP</name>
        <dbReference type="ChEBI" id="CHEBI:58053"/>
    </ligand>
</feature>
<dbReference type="GO" id="GO:0005737">
    <property type="term" value="C:cytoplasm"/>
    <property type="evidence" value="ECO:0007669"/>
    <property type="project" value="UniProtKB-SubCell"/>
</dbReference>
<evidence type="ECO:0000256" key="8">
    <source>
        <dbReference type="ARBA" id="ARBA00050432"/>
    </source>
</evidence>
<dbReference type="SUPFAM" id="SSF52540">
    <property type="entry name" value="P-loop containing nucleoside triphosphate hydrolases"/>
    <property type="match status" value="1"/>
</dbReference>
<feature type="binding site" evidence="9">
    <location>
        <position position="223"/>
    </location>
    <ligand>
        <name>IMP</name>
        <dbReference type="ChEBI" id="CHEBI:58053"/>
        <note>ligand shared between dimeric partners</note>
    </ligand>
</feature>
<dbReference type="FunFam" id="1.10.300.10:FF:000002">
    <property type="entry name" value="Adenylosuccinate synthetase, chloroplastic"/>
    <property type="match status" value="1"/>
</dbReference>
<accession>A0A7S3PDE3</accession>
<keyword evidence="3 9" id="KW-0479">Metal-binding</keyword>
<organism evidence="12">
    <name type="scientific">Amphora coffeiformis</name>
    <dbReference type="NCBI Taxonomy" id="265554"/>
    <lineage>
        <taxon>Eukaryota</taxon>
        <taxon>Sar</taxon>
        <taxon>Stramenopiles</taxon>
        <taxon>Ochrophyta</taxon>
        <taxon>Bacillariophyta</taxon>
        <taxon>Bacillariophyceae</taxon>
        <taxon>Bacillariophycidae</taxon>
        <taxon>Thalassiophysales</taxon>
        <taxon>Catenulaceae</taxon>
        <taxon>Amphora</taxon>
    </lineage>
</organism>
<dbReference type="PROSITE" id="PS01266">
    <property type="entry name" value="ADENYLOSUCCIN_SYN_1"/>
    <property type="match status" value="1"/>
</dbReference>
<evidence type="ECO:0000256" key="2">
    <source>
        <dbReference type="ARBA" id="ARBA00022598"/>
    </source>
</evidence>
<keyword evidence="2 9" id="KW-0436">Ligase</keyword>
<dbReference type="PANTHER" id="PTHR11846">
    <property type="entry name" value="ADENYLOSUCCINATE SYNTHETASE"/>
    <property type="match status" value="1"/>
</dbReference>
<comment type="function">
    <text evidence="9">Plays an important role in the de novo pathway and in the salvage pathway of purine nucleotide biosynthesis. Catalyzes the first commited step in the biosynthesis of AMP from IMP.</text>
</comment>
<dbReference type="InterPro" id="IPR018220">
    <property type="entry name" value="Adenylosuccin_syn_GTP-bd"/>
</dbReference>
<dbReference type="HAMAP" id="MF_00011">
    <property type="entry name" value="Adenylosucc_synth"/>
    <property type="match status" value="1"/>
</dbReference>
<feature type="active site" description="Proton donor" evidence="9">
    <location>
        <position position="121"/>
    </location>
</feature>
<evidence type="ECO:0000256" key="11">
    <source>
        <dbReference type="RuleBase" id="RU000520"/>
    </source>
</evidence>
<comment type="catalytic activity">
    <reaction evidence="8 9 11">
        <text>IMP + L-aspartate + GTP = N(6)-(1,2-dicarboxyethyl)-AMP + GDP + phosphate + 2 H(+)</text>
        <dbReference type="Rhea" id="RHEA:15753"/>
        <dbReference type="ChEBI" id="CHEBI:15378"/>
        <dbReference type="ChEBI" id="CHEBI:29991"/>
        <dbReference type="ChEBI" id="CHEBI:37565"/>
        <dbReference type="ChEBI" id="CHEBI:43474"/>
        <dbReference type="ChEBI" id="CHEBI:57567"/>
        <dbReference type="ChEBI" id="CHEBI:58053"/>
        <dbReference type="ChEBI" id="CHEBI:58189"/>
        <dbReference type="EC" id="6.3.4.4"/>
    </reaction>
</comment>
<dbReference type="InterPro" id="IPR033128">
    <property type="entry name" value="Adenylosuccin_syn_Lys_AS"/>
</dbReference>
<dbReference type="GO" id="GO:0046040">
    <property type="term" value="P:IMP metabolic process"/>
    <property type="evidence" value="ECO:0007669"/>
    <property type="project" value="TreeGrafter"/>
</dbReference>
<evidence type="ECO:0000256" key="5">
    <source>
        <dbReference type="ARBA" id="ARBA00022755"/>
    </source>
</evidence>
<feature type="active site" description="Proton acceptor" evidence="9">
    <location>
        <position position="93"/>
    </location>
</feature>
<feature type="binding site" evidence="9">
    <location>
        <begin position="120"/>
        <end position="122"/>
    </location>
    <ligand>
        <name>GTP</name>
        <dbReference type="ChEBI" id="CHEBI:37565"/>
    </ligand>
</feature>
<comment type="subunit">
    <text evidence="1 9">Homodimer.</text>
</comment>
<feature type="binding site" evidence="9">
    <location>
        <begin position="378"/>
        <end position="384"/>
    </location>
    <ligand>
        <name>substrate</name>
    </ligand>
</feature>
<dbReference type="CDD" id="cd03108">
    <property type="entry name" value="AdSS"/>
    <property type="match status" value="1"/>
</dbReference>
<feature type="binding site" evidence="9">
    <location>
        <position position="384"/>
    </location>
    <ligand>
        <name>GTP</name>
        <dbReference type="ChEBI" id="CHEBI:37565"/>
    </ligand>
</feature>
<feature type="binding site" evidence="9">
    <location>
        <begin position="118"/>
        <end position="121"/>
    </location>
    <ligand>
        <name>IMP</name>
        <dbReference type="ChEBI" id="CHEBI:58053"/>
    </ligand>
</feature>
<feature type="binding site" evidence="9">
    <location>
        <begin position="492"/>
        <end position="494"/>
    </location>
    <ligand>
        <name>GTP</name>
        <dbReference type="ChEBI" id="CHEBI:37565"/>
    </ligand>
</feature>
<evidence type="ECO:0000256" key="9">
    <source>
        <dbReference type="HAMAP-Rule" id="MF_03125"/>
    </source>
</evidence>
<comment type="cofactor">
    <cofactor evidence="9">
        <name>Mg(2+)</name>
        <dbReference type="ChEBI" id="CHEBI:18420"/>
    </cofactor>
    <text evidence="9">Binds 1 Mg(2+) ion per subunit.</text>
</comment>
<evidence type="ECO:0000256" key="6">
    <source>
        <dbReference type="ARBA" id="ARBA00022842"/>
    </source>
</evidence>
<gene>
    <name evidence="12" type="ORF">ACOF00016_LOCUS16937</name>
</gene>
<dbReference type="GO" id="GO:0044208">
    <property type="term" value="P:'de novo' AMP biosynthetic process"/>
    <property type="evidence" value="ECO:0007669"/>
    <property type="project" value="UniProtKB-UniRule"/>
</dbReference>
<dbReference type="PROSITE" id="PS00513">
    <property type="entry name" value="ADENYLOSUCCIN_SYN_2"/>
    <property type="match status" value="1"/>
</dbReference>
<keyword evidence="9" id="KW-0963">Cytoplasm</keyword>
<comment type="pathway">
    <text evidence="9 11">Purine metabolism; AMP biosynthesis via de novo pathway; AMP from IMP: step 1/2.</text>
</comment>
<reference evidence="12" key="1">
    <citation type="submission" date="2021-01" db="EMBL/GenBank/DDBJ databases">
        <authorList>
            <person name="Corre E."/>
            <person name="Pelletier E."/>
            <person name="Niang G."/>
            <person name="Scheremetjew M."/>
            <person name="Finn R."/>
            <person name="Kale V."/>
            <person name="Holt S."/>
            <person name="Cochrane G."/>
            <person name="Meng A."/>
            <person name="Brown T."/>
            <person name="Cohen L."/>
        </authorList>
    </citation>
    <scope>NUCLEOTIDE SEQUENCE</scope>
    <source>
        <strain evidence="12">CCMP127</strain>
    </source>
</reference>
<keyword evidence="7 9" id="KW-0342">GTP-binding</keyword>
<dbReference type="EC" id="6.3.4.4" evidence="9 11"/>
<dbReference type="NCBIfam" id="NF002223">
    <property type="entry name" value="PRK01117.1"/>
    <property type="match status" value="1"/>
</dbReference>
<dbReference type="GO" id="GO:0000287">
    <property type="term" value="F:magnesium ion binding"/>
    <property type="evidence" value="ECO:0007669"/>
    <property type="project" value="UniProtKB-UniRule"/>
</dbReference>
<dbReference type="FunFam" id="3.90.170.10:FF:000001">
    <property type="entry name" value="Adenylosuccinate synthetase"/>
    <property type="match status" value="1"/>
</dbReference>
<feature type="binding site" evidence="9">
    <location>
        <position position="315"/>
    </location>
    <ligand>
        <name>IMP</name>
        <dbReference type="ChEBI" id="CHEBI:58053"/>
    </ligand>
</feature>
<feature type="active site" evidence="10">
    <location>
        <position position="220"/>
    </location>
</feature>
<evidence type="ECO:0000313" key="12">
    <source>
        <dbReference type="EMBL" id="CAE0420150.1"/>
    </source>
</evidence>
<dbReference type="GO" id="GO:0005525">
    <property type="term" value="F:GTP binding"/>
    <property type="evidence" value="ECO:0007669"/>
    <property type="project" value="UniProtKB-UniRule"/>
</dbReference>
<dbReference type="InterPro" id="IPR042110">
    <property type="entry name" value="Adenylosuccinate_synth_dom2"/>
</dbReference>
<dbReference type="InterPro" id="IPR042111">
    <property type="entry name" value="Adenylosuccinate_synth_dom3"/>
</dbReference>
<feature type="binding site" evidence="9">
    <location>
        <position position="93"/>
    </location>
    <ligand>
        <name>Mg(2+)</name>
        <dbReference type="ChEBI" id="CHEBI:18420"/>
    </ligand>
</feature>
<dbReference type="Gene3D" id="3.90.170.10">
    <property type="entry name" value="Adenylosuccinate Synthetase, subunit A, domain 3"/>
    <property type="match status" value="1"/>
</dbReference>
<dbReference type="GO" id="GO:0004019">
    <property type="term" value="F:adenylosuccinate synthase activity"/>
    <property type="evidence" value="ECO:0007669"/>
    <property type="project" value="UniProtKB-UniRule"/>
</dbReference>
<proteinExistence type="inferred from homology"/>
<evidence type="ECO:0000256" key="3">
    <source>
        <dbReference type="ARBA" id="ARBA00022723"/>
    </source>
</evidence>
<evidence type="ECO:0000256" key="10">
    <source>
        <dbReference type="PROSITE-ProRule" id="PRU10134"/>
    </source>
</evidence>
<feature type="binding site" evidence="9">
    <location>
        <begin position="92"/>
        <end position="98"/>
    </location>
    <ligand>
        <name>GTP</name>
        <dbReference type="ChEBI" id="CHEBI:37565"/>
    </ligand>
</feature>
<dbReference type="SMART" id="SM00788">
    <property type="entry name" value="Adenylsucc_synt"/>
    <property type="match status" value="1"/>
</dbReference>
<dbReference type="EMBL" id="HBIM01022882">
    <property type="protein sequence ID" value="CAE0420150.1"/>
    <property type="molecule type" value="Transcribed_RNA"/>
</dbReference>
<evidence type="ECO:0000256" key="7">
    <source>
        <dbReference type="ARBA" id="ARBA00023134"/>
    </source>
</evidence>
<sequence length="518" mass="56295">MFRQAISRSSGAFYVGGGVLVGAVGSSLLASRAESQTACDPPPNTMFGMLSEISRKLNRLEALIAGSSGPASSYGSAPKANGIDIVLGAQWGDEGKGKLVDLLSQDYDVCARVAGGSNAGHTIVVEGKKYKFHLLPSGVLNKKASCVIGNGVVVHIPSFLNELDTLSKSDIDYDGRVFISDRAHLVFDFHQEVDGRQEDKLGRHKIGTTKKGIGPAYASKISRNGLRIGDLQDWETFERRFRELAEVHMHQYKGLEIDVEGQLAYYKSVSDRVGAMTIDTIEYTNRQFNAGKKILVEGANATMLDIDFGTYPFVTSSNPSIGSVLTGLGVSPRKLRGIYGTVKAYCTRVGEGPFPTELPLEEGSPGLHFSQVGGEYGTTTGRPRRCGWLDIPQMKYSAVINGFTSINLTKIDVLTGIPEIKLGKSYKYKGNYLASMPASLEVLSNVEVEYEILPGWEEDISNCKTFEELPENCQKYILRVQELLGIPIRWIGVGPNRADVIDRGEGWDLASLASDDSA</sequence>
<keyword evidence="4 9" id="KW-0547">Nucleotide-binding</keyword>
<comment type="subcellular location">
    <subcellularLocation>
        <location evidence="9">Cytoplasm</location>
    </subcellularLocation>
</comment>
<keyword evidence="5 9" id="KW-0658">Purine biosynthesis</keyword>
<comment type="function">
    <text evidence="11">Plays an important role in the de novo pathway of purine nucleotide biosynthesis.</text>
</comment>
<dbReference type="Gene3D" id="3.40.440.10">
    <property type="entry name" value="Adenylosuccinate Synthetase, subunit A, domain 1"/>
    <property type="match status" value="1"/>
</dbReference>
<protein>
    <recommendedName>
        <fullName evidence="9 11">Adenylosuccinate synthetase</fullName>
        <shortName evidence="9">AMPSase</shortName>
        <shortName evidence="9">AdSS</shortName>
        <ecNumber evidence="9 11">6.3.4.4</ecNumber>
    </recommendedName>
    <alternativeName>
        <fullName evidence="9">IMP--aspartate ligase</fullName>
    </alternativeName>
</protein>
<feature type="binding site" evidence="9">
    <location>
        <begin position="93"/>
        <end position="96"/>
    </location>
    <ligand>
        <name>IMP</name>
        <dbReference type="ChEBI" id="CHEBI:58053"/>
    </ligand>
</feature>